<evidence type="ECO:0000256" key="2">
    <source>
        <dbReference type="SAM" id="SignalP"/>
    </source>
</evidence>
<dbReference type="RefSeq" id="WP_173141061.1">
    <property type="nucleotide sequence ID" value="NZ_CBCSGW010000020.1"/>
</dbReference>
<protein>
    <submittedName>
        <fullName evidence="4">Secreted lipoprotein</fullName>
    </submittedName>
</protein>
<feature type="compositionally biased region" description="Pro residues" evidence="1">
    <location>
        <begin position="58"/>
        <end position="73"/>
    </location>
</feature>
<sequence length="216" mass="21819">MKVPKIGILAASSLFLLAACTGQPEPVANPQIPTIGSTQPAVSTATTTPSETPTSAAAPPPAPPAPPQTPAPQPAQDGLCKSANLKLSLSDGDAAAGTVYRKLVFTNAGSAACTIQGFPGVSYVTGDSGQQVGEPAVREGTKGAPIKLAPGQSAFAPVGFTQVRNYDPAVCKPTEVRGLRVYPPQETASMFVPLTGTGCAGDPPGQQLRVKTIQST</sequence>
<organism evidence="4 5">
    <name type="scientific">Kibdelosporangium persicum</name>
    <dbReference type="NCBI Taxonomy" id="2698649"/>
    <lineage>
        <taxon>Bacteria</taxon>
        <taxon>Bacillati</taxon>
        <taxon>Actinomycetota</taxon>
        <taxon>Actinomycetes</taxon>
        <taxon>Pseudonocardiales</taxon>
        <taxon>Pseudonocardiaceae</taxon>
        <taxon>Kibdelosporangium</taxon>
    </lineage>
</organism>
<reference evidence="4 5" key="1">
    <citation type="submission" date="2020-01" db="EMBL/GenBank/DDBJ databases">
        <title>Kibdelosporangium persica a novel Actinomycetes from a hot desert in Iran.</title>
        <authorList>
            <person name="Safaei N."/>
            <person name="Zaburannyi N."/>
            <person name="Mueller R."/>
            <person name="Wink J."/>
        </authorList>
    </citation>
    <scope>NUCLEOTIDE SEQUENCE [LARGE SCALE GENOMIC DNA]</scope>
    <source>
        <strain evidence="4 5">4NS15</strain>
    </source>
</reference>
<evidence type="ECO:0000259" key="3">
    <source>
        <dbReference type="Pfam" id="PF14016"/>
    </source>
</evidence>
<accession>A0ABX2FFX3</accession>
<keyword evidence="2" id="KW-0732">Signal</keyword>
<gene>
    <name evidence="4" type="ORF">GC106_73930</name>
</gene>
<feature type="compositionally biased region" description="Low complexity" evidence="1">
    <location>
        <begin position="37"/>
        <end position="57"/>
    </location>
</feature>
<dbReference type="EMBL" id="JAAATY010000034">
    <property type="protein sequence ID" value="NRN70128.1"/>
    <property type="molecule type" value="Genomic_DNA"/>
</dbReference>
<feature type="domain" description="DUF4232" evidence="3">
    <location>
        <begin position="80"/>
        <end position="214"/>
    </location>
</feature>
<evidence type="ECO:0000313" key="4">
    <source>
        <dbReference type="EMBL" id="NRN70128.1"/>
    </source>
</evidence>
<feature type="chain" id="PRO_5045932696" evidence="2">
    <location>
        <begin position="19"/>
        <end position="216"/>
    </location>
</feature>
<feature type="region of interest" description="Disordered" evidence="1">
    <location>
        <begin position="29"/>
        <end position="78"/>
    </location>
</feature>
<dbReference type="Pfam" id="PF14016">
    <property type="entry name" value="DUF4232"/>
    <property type="match status" value="1"/>
</dbReference>
<feature type="signal peptide" evidence="2">
    <location>
        <begin position="1"/>
        <end position="18"/>
    </location>
</feature>
<comment type="caution">
    <text evidence="4">The sequence shown here is derived from an EMBL/GenBank/DDBJ whole genome shotgun (WGS) entry which is preliminary data.</text>
</comment>
<dbReference type="Proteomes" id="UP000763557">
    <property type="component" value="Unassembled WGS sequence"/>
</dbReference>
<evidence type="ECO:0000313" key="5">
    <source>
        <dbReference type="Proteomes" id="UP000763557"/>
    </source>
</evidence>
<name>A0ABX2FFX3_9PSEU</name>
<proteinExistence type="predicted"/>
<dbReference type="InterPro" id="IPR025326">
    <property type="entry name" value="DUF4232"/>
</dbReference>
<evidence type="ECO:0000256" key="1">
    <source>
        <dbReference type="SAM" id="MobiDB-lite"/>
    </source>
</evidence>
<keyword evidence="4" id="KW-0449">Lipoprotein</keyword>
<keyword evidence="5" id="KW-1185">Reference proteome</keyword>
<dbReference type="PROSITE" id="PS51257">
    <property type="entry name" value="PROKAR_LIPOPROTEIN"/>
    <property type="match status" value="1"/>
</dbReference>